<comment type="similarity">
    <text evidence="1">Belongs to the membrane fusion protein (MFP) (TC 8.A.1) family.</text>
</comment>
<dbReference type="GO" id="GO:0015562">
    <property type="term" value="F:efflux transmembrane transporter activity"/>
    <property type="evidence" value="ECO:0007669"/>
    <property type="project" value="TreeGrafter"/>
</dbReference>
<feature type="domain" description="Multidrug resistance protein MdtA-like barrel-sandwich hybrid" evidence="6">
    <location>
        <begin position="78"/>
        <end position="217"/>
    </location>
</feature>
<name>A0A5C5ZZX6_9BACT</name>
<sequence length="414" mass="44670">MTKPTESKTEPGRVLLRLAIPCAILLAGWLGFVRLAGSVEVEPPAQEEEVMLRTRVEELKVVDFPVIVRTNAVVQPHNRVTLAAEIGGVIVKVSPSFEVGAYFEAGEVLVEIDPRNYQTQLAISKAQLAAARSALELTRLTEERKLELIESNAVSKAEVDAASAAREQAEADVDLARSQVKQAELNLTRTKVLAPFDGRVQSKLIGQGQMAGANSALGEVFAIDFAEVRLPISGRQRTHLRLPEFADDPPVNVTLRDAIVVSDDQVWRGIIVRTEGVLDENSRDLFAIARIDDPFGRRTGAPPLRIGQPVIAEIEGEVLKDVVALPRGAVRQLDKIVLVDSVAHTLLPMNVQPLWSDADHVLVRAAAIPEGNWLATTAMTYTPIGSKVEIIPAPDSGPAIADSGSAESTDKVAN</sequence>
<evidence type="ECO:0000256" key="3">
    <source>
        <dbReference type="SAM" id="MobiDB-lite"/>
    </source>
</evidence>
<feature type="transmembrane region" description="Helical" evidence="4">
    <location>
        <begin position="14"/>
        <end position="32"/>
    </location>
</feature>
<evidence type="ECO:0000313" key="8">
    <source>
        <dbReference type="Proteomes" id="UP000317421"/>
    </source>
</evidence>
<evidence type="ECO:0000259" key="5">
    <source>
        <dbReference type="Pfam" id="PF25876"/>
    </source>
</evidence>
<dbReference type="SUPFAM" id="SSF111369">
    <property type="entry name" value="HlyD-like secretion proteins"/>
    <property type="match status" value="1"/>
</dbReference>
<dbReference type="PANTHER" id="PTHR30469">
    <property type="entry name" value="MULTIDRUG RESISTANCE PROTEIN MDTA"/>
    <property type="match status" value="1"/>
</dbReference>
<evidence type="ECO:0000256" key="2">
    <source>
        <dbReference type="SAM" id="Coils"/>
    </source>
</evidence>
<organism evidence="7 8">
    <name type="scientific">Botrimarina colliarenosi</name>
    <dbReference type="NCBI Taxonomy" id="2528001"/>
    <lineage>
        <taxon>Bacteria</taxon>
        <taxon>Pseudomonadati</taxon>
        <taxon>Planctomycetota</taxon>
        <taxon>Planctomycetia</taxon>
        <taxon>Pirellulales</taxon>
        <taxon>Lacipirellulaceae</taxon>
        <taxon>Botrimarina</taxon>
    </lineage>
</organism>
<feature type="domain" description="Multidrug resistance protein MdtA-like alpha-helical hairpin" evidence="5">
    <location>
        <begin position="122"/>
        <end position="189"/>
    </location>
</feature>
<dbReference type="Pfam" id="PF25876">
    <property type="entry name" value="HH_MFP_RND"/>
    <property type="match status" value="1"/>
</dbReference>
<dbReference type="Proteomes" id="UP000317421">
    <property type="component" value="Unassembled WGS sequence"/>
</dbReference>
<dbReference type="NCBIfam" id="TIGR01730">
    <property type="entry name" value="RND_mfp"/>
    <property type="match status" value="1"/>
</dbReference>
<dbReference type="Gene3D" id="1.10.287.470">
    <property type="entry name" value="Helix hairpin bin"/>
    <property type="match status" value="1"/>
</dbReference>
<keyword evidence="4" id="KW-1133">Transmembrane helix</keyword>
<dbReference type="InterPro" id="IPR058625">
    <property type="entry name" value="MdtA-like_BSH"/>
</dbReference>
<comment type="caution">
    <text evidence="7">The sequence shown here is derived from an EMBL/GenBank/DDBJ whole genome shotgun (WGS) entry which is preliminary data.</text>
</comment>
<evidence type="ECO:0000259" key="6">
    <source>
        <dbReference type="Pfam" id="PF25917"/>
    </source>
</evidence>
<reference evidence="7 8" key="1">
    <citation type="submission" date="2019-02" db="EMBL/GenBank/DDBJ databases">
        <title>Deep-cultivation of Planctomycetes and their phenomic and genomic characterization uncovers novel biology.</title>
        <authorList>
            <person name="Wiegand S."/>
            <person name="Jogler M."/>
            <person name="Boedeker C."/>
            <person name="Pinto D."/>
            <person name="Vollmers J."/>
            <person name="Rivas-Marin E."/>
            <person name="Kohn T."/>
            <person name="Peeters S.H."/>
            <person name="Heuer A."/>
            <person name="Rast P."/>
            <person name="Oberbeckmann S."/>
            <person name="Bunk B."/>
            <person name="Jeske O."/>
            <person name="Meyerdierks A."/>
            <person name="Storesund J.E."/>
            <person name="Kallscheuer N."/>
            <person name="Luecker S."/>
            <person name="Lage O.M."/>
            <person name="Pohl T."/>
            <person name="Merkel B.J."/>
            <person name="Hornburger P."/>
            <person name="Mueller R.-W."/>
            <person name="Bruemmer F."/>
            <person name="Labrenz M."/>
            <person name="Spormann A.M."/>
            <person name="Op Den Camp H."/>
            <person name="Overmann J."/>
            <person name="Amann R."/>
            <person name="Jetten M.S.M."/>
            <person name="Mascher T."/>
            <person name="Medema M.H."/>
            <person name="Devos D.P."/>
            <person name="Kaster A.-K."/>
            <person name="Ovreas L."/>
            <person name="Rohde M."/>
            <person name="Galperin M.Y."/>
            <person name="Jogler C."/>
        </authorList>
    </citation>
    <scope>NUCLEOTIDE SEQUENCE [LARGE SCALE GENOMIC DNA]</scope>
    <source>
        <strain evidence="7 8">Pla108</strain>
    </source>
</reference>
<keyword evidence="4" id="KW-0812">Transmembrane</keyword>
<dbReference type="Gene3D" id="2.40.30.170">
    <property type="match status" value="1"/>
</dbReference>
<dbReference type="RefSeq" id="WP_146446677.1">
    <property type="nucleotide sequence ID" value="NZ_SJPR01000009.1"/>
</dbReference>
<dbReference type="InterPro" id="IPR006143">
    <property type="entry name" value="RND_pump_MFP"/>
</dbReference>
<evidence type="ECO:0000256" key="1">
    <source>
        <dbReference type="ARBA" id="ARBA00009477"/>
    </source>
</evidence>
<dbReference type="OrthoDB" id="9781888at2"/>
<dbReference type="PANTHER" id="PTHR30469:SF12">
    <property type="entry name" value="MULTIDRUG RESISTANCE PROTEIN MDTA"/>
    <property type="match status" value="1"/>
</dbReference>
<accession>A0A5C5ZZX6</accession>
<protein>
    <submittedName>
        <fullName evidence="7">Efflux pump periplasmic linker BepD</fullName>
    </submittedName>
</protein>
<dbReference type="Pfam" id="PF25917">
    <property type="entry name" value="BSH_RND"/>
    <property type="match status" value="1"/>
</dbReference>
<gene>
    <name evidence="7" type="primary">bepD</name>
    <name evidence="7" type="ORF">Pla108_39990</name>
</gene>
<keyword evidence="4" id="KW-0472">Membrane</keyword>
<evidence type="ECO:0000256" key="4">
    <source>
        <dbReference type="SAM" id="Phobius"/>
    </source>
</evidence>
<keyword evidence="8" id="KW-1185">Reference proteome</keyword>
<dbReference type="InterPro" id="IPR058624">
    <property type="entry name" value="MdtA-like_HH"/>
</dbReference>
<dbReference type="AlphaFoldDB" id="A0A5C5ZZX6"/>
<dbReference type="EMBL" id="SJPR01000009">
    <property type="protein sequence ID" value="TWT92859.1"/>
    <property type="molecule type" value="Genomic_DNA"/>
</dbReference>
<keyword evidence="2" id="KW-0175">Coiled coil</keyword>
<proteinExistence type="inferred from homology"/>
<feature type="coiled-coil region" evidence="2">
    <location>
        <begin position="159"/>
        <end position="186"/>
    </location>
</feature>
<dbReference type="Gene3D" id="2.40.50.100">
    <property type="match status" value="1"/>
</dbReference>
<evidence type="ECO:0000313" key="7">
    <source>
        <dbReference type="EMBL" id="TWT92859.1"/>
    </source>
</evidence>
<feature type="region of interest" description="Disordered" evidence="3">
    <location>
        <begin position="395"/>
        <end position="414"/>
    </location>
</feature>
<dbReference type="GO" id="GO:1990281">
    <property type="term" value="C:efflux pump complex"/>
    <property type="evidence" value="ECO:0007669"/>
    <property type="project" value="TreeGrafter"/>
</dbReference>